<reference evidence="3" key="1">
    <citation type="journal article" date="2023" name="bioRxiv">
        <title>Improved chromosome-level genome assembly for marigold (Tagetes erecta).</title>
        <authorList>
            <person name="Jiang F."/>
            <person name="Yuan L."/>
            <person name="Wang S."/>
            <person name="Wang H."/>
            <person name="Xu D."/>
            <person name="Wang A."/>
            <person name="Fan W."/>
        </authorList>
    </citation>
    <scope>NUCLEOTIDE SEQUENCE</scope>
    <source>
        <strain evidence="3">WSJ</strain>
        <tissue evidence="3">Leaf</tissue>
    </source>
</reference>
<organism evidence="3 4">
    <name type="scientific">Tagetes erecta</name>
    <name type="common">African marigold</name>
    <dbReference type="NCBI Taxonomy" id="13708"/>
    <lineage>
        <taxon>Eukaryota</taxon>
        <taxon>Viridiplantae</taxon>
        <taxon>Streptophyta</taxon>
        <taxon>Embryophyta</taxon>
        <taxon>Tracheophyta</taxon>
        <taxon>Spermatophyta</taxon>
        <taxon>Magnoliopsida</taxon>
        <taxon>eudicotyledons</taxon>
        <taxon>Gunneridae</taxon>
        <taxon>Pentapetalae</taxon>
        <taxon>asterids</taxon>
        <taxon>campanulids</taxon>
        <taxon>Asterales</taxon>
        <taxon>Asteraceae</taxon>
        <taxon>Asteroideae</taxon>
        <taxon>Heliantheae alliance</taxon>
        <taxon>Tageteae</taxon>
        <taxon>Tagetes</taxon>
    </lineage>
</organism>
<dbReference type="SUPFAM" id="SSF81383">
    <property type="entry name" value="F-box domain"/>
    <property type="match status" value="1"/>
</dbReference>
<evidence type="ECO:0000313" key="3">
    <source>
        <dbReference type="EMBL" id="KAK1438866.1"/>
    </source>
</evidence>
<evidence type="ECO:0000256" key="1">
    <source>
        <dbReference type="SAM" id="MobiDB-lite"/>
    </source>
</evidence>
<feature type="compositionally biased region" description="Basic residues" evidence="1">
    <location>
        <begin position="472"/>
        <end position="490"/>
    </location>
</feature>
<dbReference type="Proteomes" id="UP001229421">
    <property type="component" value="Unassembled WGS sequence"/>
</dbReference>
<gene>
    <name evidence="3" type="ORF">QVD17_04678</name>
</gene>
<dbReference type="EMBL" id="JAUHHV010000001">
    <property type="protein sequence ID" value="KAK1438866.1"/>
    <property type="molecule type" value="Genomic_DNA"/>
</dbReference>
<dbReference type="PANTHER" id="PTHR35546">
    <property type="entry name" value="F-BOX PROTEIN INTERACTION DOMAIN PROTEIN-RELATED"/>
    <property type="match status" value="1"/>
</dbReference>
<dbReference type="InterPro" id="IPR001810">
    <property type="entry name" value="F-box_dom"/>
</dbReference>
<dbReference type="SMART" id="SM00256">
    <property type="entry name" value="FBOX"/>
    <property type="match status" value="1"/>
</dbReference>
<sequence>MSSHRTEHIVLGDALHLQFHQTQKQMKDNNQVNNDDDDRQNHVMSYSRKRNQSQVTSSQTVVGFVFFAHTFTYDLSNIPDSLLLEIISRLPLKSIFTFKCVCKHWQTLISQPSFSRFYFSRMLTASLPFRILYRYIYVSKFKEVVDRFRPEIYNSSKFSVLFLSSFEEQQQSDQFKVLGVSNGLILCCLLGPLIYYVCDPVTRQWVALPRARDKSPNTHPIFFGEGLVSKVNEDNVLTSYTVVRVELLISRVTYLSLETFSSETGKWVDYKLPCANPIALMKRGAGPITFNGALHWFVYDHGMVAFDPHKDPKSCRLIQFPDDRQVENENKHDGLYRLCDACQGKLRFFEVARDSCSFYCFSMWEMKDYEKGEWCSAFKVTRSDLSSSDPELNSWLVKAAFFPLSFHPFNLDIVYMRCVDLACVVSYSIQNKRLDVVSRPIGVVNDLTWRVVVPFVIPRWPTPVPIPPVPKKAGRSKAAHRRRFRSHTQY</sequence>
<evidence type="ECO:0000313" key="4">
    <source>
        <dbReference type="Proteomes" id="UP001229421"/>
    </source>
</evidence>
<dbReference type="Pfam" id="PF00646">
    <property type="entry name" value="F-box"/>
    <property type="match status" value="1"/>
</dbReference>
<feature type="region of interest" description="Disordered" evidence="1">
    <location>
        <begin position="470"/>
        <end position="490"/>
    </location>
</feature>
<dbReference type="Pfam" id="PF24750">
    <property type="entry name" value="b-prop_At3g26010-like"/>
    <property type="match status" value="1"/>
</dbReference>
<comment type="caution">
    <text evidence="3">The sequence shown here is derived from an EMBL/GenBank/DDBJ whole genome shotgun (WGS) entry which is preliminary data.</text>
</comment>
<dbReference type="Gene3D" id="1.20.1280.50">
    <property type="match status" value="1"/>
</dbReference>
<dbReference type="InterPro" id="IPR056592">
    <property type="entry name" value="Beta-prop_At3g26010-like"/>
</dbReference>
<evidence type="ECO:0000259" key="2">
    <source>
        <dbReference type="PROSITE" id="PS50181"/>
    </source>
</evidence>
<dbReference type="PROSITE" id="PS50181">
    <property type="entry name" value="FBOX"/>
    <property type="match status" value="1"/>
</dbReference>
<keyword evidence="4" id="KW-1185">Reference proteome</keyword>
<feature type="domain" description="F-box" evidence="2">
    <location>
        <begin position="72"/>
        <end position="122"/>
    </location>
</feature>
<proteinExistence type="predicted"/>
<accession>A0AAD8LH55</accession>
<dbReference type="InterPro" id="IPR036047">
    <property type="entry name" value="F-box-like_dom_sf"/>
</dbReference>
<dbReference type="InterPro" id="IPR055290">
    <property type="entry name" value="At3g26010-like"/>
</dbReference>
<dbReference type="AlphaFoldDB" id="A0AAD8LH55"/>
<dbReference type="PANTHER" id="PTHR35546:SF87">
    <property type="entry name" value="F-BOX DOMAIN-CONTAINING PROTEIN"/>
    <property type="match status" value="1"/>
</dbReference>
<protein>
    <recommendedName>
        <fullName evidence="2">F-box domain-containing protein</fullName>
    </recommendedName>
</protein>
<dbReference type="CDD" id="cd22157">
    <property type="entry name" value="F-box_AtFBW1-like"/>
    <property type="match status" value="1"/>
</dbReference>
<name>A0AAD8LH55_TARER</name>